<dbReference type="PROSITE" id="PS00211">
    <property type="entry name" value="ABC_TRANSPORTER_1"/>
    <property type="match status" value="1"/>
</dbReference>
<feature type="domain" description="ABC transporter" evidence="9">
    <location>
        <begin position="347"/>
        <end position="581"/>
    </location>
</feature>
<comment type="caution">
    <text evidence="11">The sequence shown here is derived from an EMBL/GenBank/DDBJ whole genome shotgun (WGS) entry which is preliminary data.</text>
</comment>
<evidence type="ECO:0000256" key="4">
    <source>
        <dbReference type="ARBA" id="ARBA00022741"/>
    </source>
</evidence>
<keyword evidence="6 8" id="KW-1133">Transmembrane helix</keyword>
<gene>
    <name evidence="11" type="ORF">ENM46_03230</name>
</gene>
<comment type="subcellular location">
    <subcellularLocation>
        <location evidence="1">Cell membrane</location>
        <topology evidence="1">Multi-pass membrane protein</topology>
    </subcellularLocation>
</comment>
<accession>A0A7C5U5Z3</accession>
<dbReference type="GO" id="GO:0005886">
    <property type="term" value="C:plasma membrane"/>
    <property type="evidence" value="ECO:0007669"/>
    <property type="project" value="UniProtKB-SubCell"/>
</dbReference>
<dbReference type="GO" id="GO:0016887">
    <property type="term" value="F:ATP hydrolysis activity"/>
    <property type="evidence" value="ECO:0007669"/>
    <property type="project" value="InterPro"/>
</dbReference>
<dbReference type="GO" id="GO:0015421">
    <property type="term" value="F:ABC-type oligopeptide transporter activity"/>
    <property type="evidence" value="ECO:0007669"/>
    <property type="project" value="TreeGrafter"/>
</dbReference>
<keyword evidence="5 11" id="KW-0067">ATP-binding</keyword>
<dbReference type="AlphaFoldDB" id="A0A7C5U5Z3"/>
<dbReference type="Gene3D" id="1.20.1560.10">
    <property type="entry name" value="ABC transporter type 1, transmembrane domain"/>
    <property type="match status" value="1"/>
</dbReference>
<dbReference type="InterPro" id="IPR011527">
    <property type="entry name" value="ABC1_TM_dom"/>
</dbReference>
<dbReference type="InterPro" id="IPR027417">
    <property type="entry name" value="P-loop_NTPase"/>
</dbReference>
<protein>
    <submittedName>
        <fullName evidence="11">ABC transporter ATP-binding protein</fullName>
    </submittedName>
</protein>
<keyword evidence="4" id="KW-0547">Nucleotide-binding</keyword>
<proteinExistence type="predicted"/>
<feature type="transmembrane region" description="Helical" evidence="8">
    <location>
        <begin position="249"/>
        <end position="272"/>
    </location>
</feature>
<keyword evidence="7 8" id="KW-0472">Membrane</keyword>
<dbReference type="InterPro" id="IPR036640">
    <property type="entry name" value="ABC1_TM_sf"/>
</dbReference>
<dbReference type="SUPFAM" id="SSF52540">
    <property type="entry name" value="P-loop containing nucleoside triphosphate hydrolases"/>
    <property type="match status" value="1"/>
</dbReference>
<feature type="transmembrane region" description="Helical" evidence="8">
    <location>
        <begin position="142"/>
        <end position="165"/>
    </location>
</feature>
<dbReference type="PANTHER" id="PTHR43394:SF1">
    <property type="entry name" value="ATP-BINDING CASSETTE SUB-FAMILY B MEMBER 10, MITOCHONDRIAL"/>
    <property type="match status" value="1"/>
</dbReference>
<dbReference type="PROSITE" id="PS50893">
    <property type="entry name" value="ABC_TRANSPORTER_2"/>
    <property type="match status" value="1"/>
</dbReference>
<feature type="transmembrane region" description="Helical" evidence="8">
    <location>
        <begin position="171"/>
        <end position="189"/>
    </location>
</feature>
<name>A0A7C5U5Z3_9BACT</name>
<dbReference type="SMART" id="SM00382">
    <property type="entry name" value="AAA"/>
    <property type="match status" value="1"/>
</dbReference>
<sequence length="604" mass="68211">MEETIKEGKTKFNLKLWKRFGDFLKNYKYHMIGLISVMLLVGFIDATYPYLTKYAIDNFIARKTFKGFEKFAILFSIVVIVQSMGTYFLIMLAGKIENGVSFDLRNASFKKLQSFSLSFFDNSQTGFLISRIMSDVQRISSVMSWQIVDGVWALSSMSFILVYSFLLNWKLALFILFAIPPLGLVSLYFQKLILTQSRMVRKLVSEVTGTFNEGLMGAKTTKALSVEDMRLEDFKKQTNELKQASLRSIILSGIYTPIVLFIGNIVTALMLVYGGKNVYLGVLSFGTLAAAISYSIQFFEPVQQLARILAELISAQAAAERVIELIDTKPEIYDEQDAIDKEIEGEVVFDNISFKYSKGDWVLKSFNLSVKKGETLAIVGETGTGKTTIVNLIGRFYEPMEGKIYIDGIDYRKIKLKSLRSQIGYVLQTPHLFSGTVAENIRYGNLNATMEEIVNAAKLVNAHEFITKLENGYETDVGEGGSNLSVGQRQLIALARVVIANPKIIVLDEATSSIDTYTEHLIQDAIHRILHGRTSFVIAHRLSTIKNADRILVLEKGKIIEEGTHEQLMKLRAKYYRLYINQFVHEKEKEILGEYDDITQKAGE</sequence>
<dbReference type="PANTHER" id="PTHR43394">
    <property type="entry name" value="ATP-DEPENDENT PERMEASE MDL1, MITOCHONDRIAL"/>
    <property type="match status" value="1"/>
</dbReference>
<feature type="transmembrane region" description="Helical" evidence="8">
    <location>
        <begin position="71"/>
        <end position="92"/>
    </location>
</feature>
<dbReference type="SUPFAM" id="SSF90123">
    <property type="entry name" value="ABC transporter transmembrane region"/>
    <property type="match status" value="1"/>
</dbReference>
<evidence type="ECO:0000256" key="8">
    <source>
        <dbReference type="SAM" id="Phobius"/>
    </source>
</evidence>
<dbReference type="CDD" id="cd18540">
    <property type="entry name" value="ABC_6TM_exporter_like"/>
    <property type="match status" value="1"/>
</dbReference>
<feature type="domain" description="ABC transmembrane type-1" evidence="10">
    <location>
        <begin position="32"/>
        <end position="314"/>
    </location>
</feature>
<evidence type="ECO:0000259" key="9">
    <source>
        <dbReference type="PROSITE" id="PS50893"/>
    </source>
</evidence>
<evidence type="ECO:0000256" key="1">
    <source>
        <dbReference type="ARBA" id="ARBA00004651"/>
    </source>
</evidence>
<evidence type="ECO:0000256" key="3">
    <source>
        <dbReference type="ARBA" id="ARBA00022692"/>
    </source>
</evidence>
<dbReference type="Pfam" id="PF00664">
    <property type="entry name" value="ABC_membrane"/>
    <property type="match status" value="1"/>
</dbReference>
<evidence type="ECO:0000313" key="11">
    <source>
        <dbReference type="EMBL" id="HHR33941.1"/>
    </source>
</evidence>
<dbReference type="PROSITE" id="PS50929">
    <property type="entry name" value="ABC_TM1F"/>
    <property type="match status" value="1"/>
</dbReference>
<keyword evidence="2" id="KW-0813">Transport</keyword>
<dbReference type="GO" id="GO:0005524">
    <property type="term" value="F:ATP binding"/>
    <property type="evidence" value="ECO:0007669"/>
    <property type="project" value="UniProtKB-KW"/>
</dbReference>
<dbReference type="InterPro" id="IPR003439">
    <property type="entry name" value="ABC_transporter-like_ATP-bd"/>
</dbReference>
<evidence type="ECO:0000256" key="6">
    <source>
        <dbReference type="ARBA" id="ARBA00022989"/>
    </source>
</evidence>
<evidence type="ECO:0000259" key="10">
    <source>
        <dbReference type="PROSITE" id="PS50929"/>
    </source>
</evidence>
<evidence type="ECO:0000256" key="5">
    <source>
        <dbReference type="ARBA" id="ARBA00022840"/>
    </source>
</evidence>
<dbReference type="FunFam" id="3.40.50.300:FF:000287">
    <property type="entry name" value="Multidrug ABC transporter ATP-binding protein"/>
    <property type="match status" value="1"/>
</dbReference>
<dbReference type="InterPro" id="IPR003593">
    <property type="entry name" value="AAA+_ATPase"/>
</dbReference>
<reference evidence="11" key="1">
    <citation type="journal article" date="2020" name="mSystems">
        <title>Genome- and Community-Level Interaction Insights into Carbon Utilization and Element Cycling Functions of Hydrothermarchaeota in Hydrothermal Sediment.</title>
        <authorList>
            <person name="Zhou Z."/>
            <person name="Liu Y."/>
            <person name="Xu W."/>
            <person name="Pan J."/>
            <person name="Luo Z.H."/>
            <person name="Li M."/>
        </authorList>
    </citation>
    <scope>NUCLEOTIDE SEQUENCE [LARGE SCALE GENOMIC DNA]</scope>
    <source>
        <strain evidence="11">SpSt-1088</strain>
    </source>
</reference>
<evidence type="ECO:0000256" key="7">
    <source>
        <dbReference type="ARBA" id="ARBA00023136"/>
    </source>
</evidence>
<dbReference type="EMBL" id="DRXW01000204">
    <property type="protein sequence ID" value="HHR33941.1"/>
    <property type="molecule type" value="Genomic_DNA"/>
</dbReference>
<organism evidence="11">
    <name type="scientific">Fervidobacterium nodosum</name>
    <dbReference type="NCBI Taxonomy" id="2424"/>
    <lineage>
        <taxon>Bacteria</taxon>
        <taxon>Thermotogati</taxon>
        <taxon>Thermotogota</taxon>
        <taxon>Thermotogae</taxon>
        <taxon>Thermotogales</taxon>
        <taxon>Fervidobacteriaceae</taxon>
        <taxon>Fervidobacterium</taxon>
    </lineage>
</organism>
<feature type="transmembrane region" description="Helical" evidence="8">
    <location>
        <begin position="29"/>
        <end position="51"/>
    </location>
</feature>
<dbReference type="InterPro" id="IPR017871">
    <property type="entry name" value="ABC_transporter-like_CS"/>
</dbReference>
<dbReference type="CDD" id="cd03254">
    <property type="entry name" value="ABCC_Glucan_exporter_like"/>
    <property type="match status" value="1"/>
</dbReference>
<dbReference type="InterPro" id="IPR039421">
    <property type="entry name" value="Type_1_exporter"/>
</dbReference>
<dbReference type="Gene3D" id="3.40.50.300">
    <property type="entry name" value="P-loop containing nucleotide triphosphate hydrolases"/>
    <property type="match status" value="1"/>
</dbReference>
<dbReference type="Pfam" id="PF00005">
    <property type="entry name" value="ABC_tran"/>
    <property type="match status" value="1"/>
</dbReference>
<feature type="transmembrane region" description="Helical" evidence="8">
    <location>
        <begin position="278"/>
        <end position="299"/>
    </location>
</feature>
<evidence type="ECO:0000256" key="2">
    <source>
        <dbReference type="ARBA" id="ARBA00022448"/>
    </source>
</evidence>
<keyword evidence="3 8" id="KW-0812">Transmembrane</keyword>